<gene>
    <name evidence="2" type="ORF">PLEPLA_LOCUS41292</name>
</gene>
<comment type="caution">
    <text evidence="2">The sequence shown here is derived from an EMBL/GenBank/DDBJ whole genome shotgun (WGS) entry which is preliminary data.</text>
</comment>
<dbReference type="AlphaFoldDB" id="A0A9N7Z2T0"/>
<evidence type="ECO:0000313" key="2">
    <source>
        <dbReference type="EMBL" id="CAB1453538.1"/>
    </source>
</evidence>
<dbReference type="Proteomes" id="UP001153269">
    <property type="component" value="Unassembled WGS sequence"/>
</dbReference>
<organism evidence="2 3">
    <name type="scientific">Pleuronectes platessa</name>
    <name type="common">European plaice</name>
    <dbReference type="NCBI Taxonomy" id="8262"/>
    <lineage>
        <taxon>Eukaryota</taxon>
        <taxon>Metazoa</taxon>
        <taxon>Chordata</taxon>
        <taxon>Craniata</taxon>
        <taxon>Vertebrata</taxon>
        <taxon>Euteleostomi</taxon>
        <taxon>Actinopterygii</taxon>
        <taxon>Neopterygii</taxon>
        <taxon>Teleostei</taxon>
        <taxon>Neoteleostei</taxon>
        <taxon>Acanthomorphata</taxon>
        <taxon>Carangaria</taxon>
        <taxon>Pleuronectiformes</taxon>
        <taxon>Pleuronectoidei</taxon>
        <taxon>Pleuronectidae</taxon>
        <taxon>Pleuronectes</taxon>
    </lineage>
</organism>
<protein>
    <submittedName>
        <fullName evidence="2">Uncharacterized protein</fullName>
    </submittedName>
</protein>
<proteinExistence type="predicted"/>
<keyword evidence="3" id="KW-1185">Reference proteome</keyword>
<evidence type="ECO:0000256" key="1">
    <source>
        <dbReference type="SAM" id="MobiDB-lite"/>
    </source>
</evidence>
<name>A0A9N7Z2T0_PLEPL</name>
<sequence length="88" mass="9268">MEIRCEVCAPVVEEDRRSSAAPPPGSGPGPRSGYGAGEVAGRRRRGVHSTGGGYPNNAEVYFGKIGTEQQLEAAKEHIERGLANAYAL</sequence>
<feature type="compositionally biased region" description="Gly residues" evidence="1">
    <location>
        <begin position="28"/>
        <end position="38"/>
    </location>
</feature>
<feature type="region of interest" description="Disordered" evidence="1">
    <location>
        <begin position="12"/>
        <end position="56"/>
    </location>
</feature>
<dbReference type="EMBL" id="CADEAL010004175">
    <property type="protein sequence ID" value="CAB1453538.1"/>
    <property type="molecule type" value="Genomic_DNA"/>
</dbReference>
<reference evidence="2" key="1">
    <citation type="submission" date="2020-03" db="EMBL/GenBank/DDBJ databases">
        <authorList>
            <person name="Weist P."/>
        </authorList>
    </citation>
    <scope>NUCLEOTIDE SEQUENCE</scope>
</reference>
<evidence type="ECO:0000313" key="3">
    <source>
        <dbReference type="Proteomes" id="UP001153269"/>
    </source>
</evidence>
<accession>A0A9N7Z2T0</accession>